<dbReference type="RefSeq" id="WP_209893526.1">
    <property type="nucleotide sequence ID" value="NZ_BAAAJV010000016.1"/>
</dbReference>
<reference evidence="2 3" key="1">
    <citation type="submission" date="2021-03" db="EMBL/GenBank/DDBJ databases">
        <title>Sequencing the genomes of 1000 actinobacteria strains.</title>
        <authorList>
            <person name="Klenk H.-P."/>
        </authorList>
    </citation>
    <scope>NUCLEOTIDE SEQUENCE [LARGE SCALE GENOMIC DNA]</scope>
    <source>
        <strain evidence="2 3">DSM 14564</strain>
    </source>
</reference>
<evidence type="ECO:0000259" key="1">
    <source>
        <dbReference type="Pfam" id="PF13443"/>
    </source>
</evidence>
<dbReference type="Proteomes" id="UP000698222">
    <property type="component" value="Unassembled WGS sequence"/>
</dbReference>
<protein>
    <submittedName>
        <fullName evidence="2">DNA-binding Xre family transcriptional regulator</fullName>
    </submittedName>
</protein>
<dbReference type="GO" id="GO:0003677">
    <property type="term" value="F:DNA binding"/>
    <property type="evidence" value="ECO:0007669"/>
    <property type="project" value="UniProtKB-KW"/>
</dbReference>
<evidence type="ECO:0000313" key="2">
    <source>
        <dbReference type="EMBL" id="MBP2410233.1"/>
    </source>
</evidence>
<sequence length="108" mass="11961">MTRQFDWHLRRKLAENGIYKTTELVPLLADQGVKLSREQVYRLVTSNPQRLNIEVLDALCVILDCTPNDLISFTVAARAQPKAAGGGTVTDIGTLKTVPARITRPDKS</sequence>
<name>A0ABS4YQN1_9MICO</name>
<comment type="caution">
    <text evidence="2">The sequence shown here is derived from an EMBL/GenBank/DDBJ whole genome shotgun (WGS) entry which is preliminary data.</text>
</comment>
<keyword evidence="2" id="KW-0238">DNA-binding</keyword>
<gene>
    <name evidence="2" type="ORF">JOF44_003136</name>
</gene>
<accession>A0ABS4YQN1</accession>
<dbReference type="EMBL" id="JAGIOC010000001">
    <property type="protein sequence ID" value="MBP2410233.1"/>
    <property type="molecule type" value="Genomic_DNA"/>
</dbReference>
<evidence type="ECO:0000313" key="3">
    <source>
        <dbReference type="Proteomes" id="UP000698222"/>
    </source>
</evidence>
<keyword evidence="3" id="KW-1185">Reference proteome</keyword>
<proteinExistence type="predicted"/>
<feature type="domain" description="HTH cro/C1-type" evidence="1">
    <location>
        <begin position="8"/>
        <end position="73"/>
    </location>
</feature>
<organism evidence="2 3">
    <name type="scientific">Brachybacterium fresconis</name>
    <dbReference type="NCBI Taxonomy" id="173363"/>
    <lineage>
        <taxon>Bacteria</taxon>
        <taxon>Bacillati</taxon>
        <taxon>Actinomycetota</taxon>
        <taxon>Actinomycetes</taxon>
        <taxon>Micrococcales</taxon>
        <taxon>Dermabacteraceae</taxon>
        <taxon>Brachybacterium</taxon>
    </lineage>
</organism>
<dbReference type="Pfam" id="PF13443">
    <property type="entry name" value="HTH_26"/>
    <property type="match status" value="1"/>
</dbReference>
<dbReference type="InterPro" id="IPR001387">
    <property type="entry name" value="Cro/C1-type_HTH"/>
</dbReference>